<dbReference type="Proteomes" id="UP000186235">
    <property type="component" value="Unassembled WGS sequence"/>
</dbReference>
<accession>A0A1N6VTT1</accession>
<reference evidence="5" key="1">
    <citation type="submission" date="2017-01" db="EMBL/GenBank/DDBJ databases">
        <authorList>
            <person name="Varghese N."/>
            <person name="Submissions S."/>
        </authorList>
    </citation>
    <scope>NUCLEOTIDE SEQUENCE [LARGE SCALE GENOMIC DNA]</scope>
    <source>
        <strain evidence="5">3bp</strain>
    </source>
</reference>
<dbReference type="InterPro" id="IPR050832">
    <property type="entry name" value="Bact_Acetyltransf"/>
</dbReference>
<gene>
    <name evidence="4" type="ORF">SAMN05518682_3727</name>
</gene>
<sequence length="174" mass="18416">MTAGRSGAPLDGVPHGVSARNAVVRVRRAVPRDAADLVSLRVHLMRAMGEPGAEDPTWQGRARAWFAAGLATTDVVAFVVDAPGRLAACALVELHRSAPSARNPRGTTAHLSNVCTHPGDRGRGFGRACVGAALDWARTAGADSVSLHATPEGEPLYRSLGFVDTTYTELRLRW</sequence>
<keyword evidence="4" id="KW-0689">Ribosomal protein</keyword>
<dbReference type="PANTHER" id="PTHR43877">
    <property type="entry name" value="AMINOALKYLPHOSPHONATE N-ACETYLTRANSFERASE-RELATED-RELATED"/>
    <property type="match status" value="1"/>
</dbReference>
<evidence type="ECO:0000256" key="1">
    <source>
        <dbReference type="ARBA" id="ARBA00022679"/>
    </source>
</evidence>
<evidence type="ECO:0000259" key="3">
    <source>
        <dbReference type="PROSITE" id="PS51186"/>
    </source>
</evidence>
<evidence type="ECO:0000313" key="4">
    <source>
        <dbReference type="EMBL" id="SIQ81272.1"/>
    </source>
</evidence>
<keyword evidence="1" id="KW-0808">Transferase</keyword>
<proteinExistence type="predicted"/>
<organism evidence="4 5">
    <name type="scientific">Cellulosimicrobium aquatile</name>
    <dbReference type="NCBI Taxonomy" id="1612203"/>
    <lineage>
        <taxon>Bacteria</taxon>
        <taxon>Bacillati</taxon>
        <taxon>Actinomycetota</taxon>
        <taxon>Actinomycetes</taxon>
        <taxon>Micrococcales</taxon>
        <taxon>Promicromonosporaceae</taxon>
        <taxon>Cellulosimicrobium</taxon>
    </lineage>
</organism>
<protein>
    <submittedName>
        <fullName evidence="4">Ribosomal protein S18 acetylase RimI</fullName>
    </submittedName>
</protein>
<dbReference type="CDD" id="cd04301">
    <property type="entry name" value="NAT_SF"/>
    <property type="match status" value="1"/>
</dbReference>
<keyword evidence="2" id="KW-0012">Acyltransferase</keyword>
<name>A0A1N6VTT1_9MICO</name>
<dbReference type="Pfam" id="PF00583">
    <property type="entry name" value="Acetyltransf_1"/>
    <property type="match status" value="1"/>
</dbReference>
<evidence type="ECO:0000256" key="2">
    <source>
        <dbReference type="ARBA" id="ARBA00023315"/>
    </source>
</evidence>
<dbReference type="Gene3D" id="3.40.630.30">
    <property type="match status" value="1"/>
</dbReference>
<dbReference type="GO" id="GO:0016747">
    <property type="term" value="F:acyltransferase activity, transferring groups other than amino-acyl groups"/>
    <property type="evidence" value="ECO:0007669"/>
    <property type="project" value="InterPro"/>
</dbReference>
<keyword evidence="4" id="KW-0687">Ribonucleoprotein</keyword>
<evidence type="ECO:0000313" key="5">
    <source>
        <dbReference type="Proteomes" id="UP000186235"/>
    </source>
</evidence>
<keyword evidence="5" id="KW-1185">Reference proteome</keyword>
<dbReference type="AlphaFoldDB" id="A0A1N6VTT1"/>
<dbReference type="PROSITE" id="PS51186">
    <property type="entry name" value="GNAT"/>
    <property type="match status" value="1"/>
</dbReference>
<dbReference type="EMBL" id="FTMI01000008">
    <property type="protein sequence ID" value="SIQ81272.1"/>
    <property type="molecule type" value="Genomic_DNA"/>
</dbReference>
<dbReference type="GO" id="GO:0005840">
    <property type="term" value="C:ribosome"/>
    <property type="evidence" value="ECO:0007669"/>
    <property type="project" value="UniProtKB-KW"/>
</dbReference>
<dbReference type="InterPro" id="IPR000182">
    <property type="entry name" value="GNAT_dom"/>
</dbReference>
<dbReference type="SUPFAM" id="SSF55729">
    <property type="entry name" value="Acyl-CoA N-acyltransferases (Nat)"/>
    <property type="match status" value="1"/>
</dbReference>
<dbReference type="InterPro" id="IPR016181">
    <property type="entry name" value="Acyl_CoA_acyltransferase"/>
</dbReference>
<feature type="domain" description="N-acetyltransferase" evidence="3">
    <location>
        <begin position="24"/>
        <end position="174"/>
    </location>
</feature>
<dbReference type="PANTHER" id="PTHR43877:SF1">
    <property type="entry name" value="ACETYLTRANSFERASE"/>
    <property type="match status" value="1"/>
</dbReference>